<dbReference type="eggNOG" id="COG3046">
    <property type="taxonomic scope" value="Bacteria"/>
</dbReference>
<dbReference type="InterPro" id="IPR036134">
    <property type="entry name" value="Crypto/Photolyase_FAD-like_sf"/>
</dbReference>
<dbReference type="GO" id="GO:0016829">
    <property type="term" value="F:lyase activity"/>
    <property type="evidence" value="ECO:0007669"/>
    <property type="project" value="UniProtKB-KW"/>
</dbReference>
<organism evidence="2 3">
    <name type="scientific">Cyanobium gracile (strain ATCC 27147 / PCC 6307)</name>
    <dbReference type="NCBI Taxonomy" id="292564"/>
    <lineage>
        <taxon>Bacteria</taxon>
        <taxon>Bacillati</taxon>
        <taxon>Cyanobacteriota</taxon>
        <taxon>Cyanophyceae</taxon>
        <taxon>Synechococcales</taxon>
        <taxon>Prochlorococcaceae</taxon>
        <taxon>Cyanobium</taxon>
    </lineage>
</organism>
<name>K9P6Z2_CYAGP</name>
<dbReference type="AlphaFoldDB" id="K9P6Z2"/>
<dbReference type="PANTHER" id="PTHR38657">
    <property type="entry name" value="SLR1343 PROTEIN"/>
    <property type="match status" value="1"/>
</dbReference>
<dbReference type="PATRIC" id="fig|292564.3.peg.1631"/>
<dbReference type="Gene3D" id="1.25.40.80">
    <property type="match status" value="1"/>
</dbReference>
<accession>K9P6Z2</accession>
<sequence length="514" mass="58623">MALTLILGDQLHPDWLSPSPLQLAPGSRVLMIEDLAVATTWRYHRLRLLHTFVAMRSFRDALLERGVAVYYFELPESEGVSFWDRVASELSGGGEPQDSELESRELQVAEVADRSFDRRLQRFCADQGVRLRVLPSPAFLESVAESRSWFEGRRRPFMKTFYERQRRRLGLLLEPDGSPTGGRWSFDTENRRKLPKGYGEPPLPVVAASPHEPAVRALIDTHFADHPGALGPLWIPFDQAGAEAWLERFLAERLDDFGPLEDALSQHHATLHHSLLSPLLNIGLLTPAAVIAATLEHARRREGSGQPVPIASLEGFLRQVIGWREFVRGIDRVHGERQAVANFWNHQRRLAPCWDDGSSGLPPLDAAIERVNRLGYNHHIERLMVVSNLMLLCEIHPGEVHRWFMERYLDSYEWVMGPNVYGMGQMSDGGLFATKPYIGGSNYILKMGDYKMGPWCEIWDGLYWRFIDRHRSFFQANPRLSMMVRMLEKMDPKRREALEVAAEGFLVRATMVGP</sequence>
<dbReference type="STRING" id="292564.Cyagr_1717"/>
<gene>
    <name evidence="2" type="ordered locus">Cyagr_1717</name>
</gene>
<dbReference type="KEGG" id="cgc:Cyagr_1717"/>
<dbReference type="Gene3D" id="1.10.579.10">
    <property type="entry name" value="DNA Cyclobutane Dipyrimidine Photolyase, subunit A, domain 3"/>
    <property type="match status" value="1"/>
</dbReference>
<dbReference type="Gene3D" id="1.10.10.1710">
    <property type="entry name" value="Deoxyribodipyrimidine photolyase-related"/>
    <property type="match status" value="1"/>
</dbReference>
<dbReference type="InterPro" id="IPR014729">
    <property type="entry name" value="Rossmann-like_a/b/a_fold"/>
</dbReference>
<dbReference type="InterPro" id="IPR052551">
    <property type="entry name" value="UV-DNA_repair_photolyase"/>
</dbReference>
<protein>
    <submittedName>
        <fullName evidence="2">Deoxyribodipyrimidine photolyase-related protein</fullName>
    </submittedName>
</protein>
<dbReference type="Pfam" id="PF04244">
    <property type="entry name" value="DPRP"/>
    <property type="match status" value="1"/>
</dbReference>
<dbReference type="HOGENOM" id="CLU_031632_1_0_3"/>
<dbReference type="RefSeq" id="WP_015109315.1">
    <property type="nucleotide sequence ID" value="NC_019675.1"/>
</dbReference>
<dbReference type="InterPro" id="IPR005101">
    <property type="entry name" value="Cryptochr/Photolyase_FAD-bd"/>
</dbReference>
<proteinExistence type="predicted"/>
<dbReference type="Gene3D" id="3.40.50.620">
    <property type="entry name" value="HUPs"/>
    <property type="match status" value="1"/>
</dbReference>
<evidence type="ECO:0000313" key="2">
    <source>
        <dbReference type="EMBL" id="AFY28865.1"/>
    </source>
</evidence>
<dbReference type="Proteomes" id="UP000010388">
    <property type="component" value="Chromosome"/>
</dbReference>
<keyword evidence="2" id="KW-0456">Lyase</keyword>
<dbReference type="Pfam" id="PF03441">
    <property type="entry name" value="FAD_binding_7"/>
    <property type="match status" value="1"/>
</dbReference>
<feature type="domain" description="Cryptochrome/DNA photolyase FAD-binding" evidence="1">
    <location>
        <begin position="344"/>
        <end position="411"/>
    </location>
</feature>
<evidence type="ECO:0000259" key="1">
    <source>
        <dbReference type="Pfam" id="PF03441"/>
    </source>
</evidence>
<dbReference type="EMBL" id="CP003495">
    <property type="protein sequence ID" value="AFY28865.1"/>
    <property type="molecule type" value="Genomic_DNA"/>
</dbReference>
<dbReference type="OrthoDB" id="5288100at2"/>
<evidence type="ECO:0000313" key="3">
    <source>
        <dbReference type="Proteomes" id="UP000010388"/>
    </source>
</evidence>
<reference evidence="3" key="1">
    <citation type="journal article" date="2013" name="Proc. Natl. Acad. Sci. U.S.A.">
        <title>Improving the coverage of the cyanobacterial phylum using diversity-driven genome sequencing.</title>
        <authorList>
            <person name="Shih P.M."/>
            <person name="Wu D."/>
            <person name="Latifi A."/>
            <person name="Axen S.D."/>
            <person name="Fewer D.P."/>
            <person name="Talla E."/>
            <person name="Calteau A."/>
            <person name="Cai F."/>
            <person name="Tandeau de Marsac N."/>
            <person name="Rippka R."/>
            <person name="Herdman M."/>
            <person name="Sivonen K."/>
            <person name="Coursin T."/>
            <person name="Laurent T."/>
            <person name="Goodwin L."/>
            <person name="Nolan M."/>
            <person name="Davenport K.W."/>
            <person name="Han C.S."/>
            <person name="Rubin E.M."/>
            <person name="Eisen J.A."/>
            <person name="Woyke T."/>
            <person name="Gugger M."/>
            <person name="Kerfeld C.A."/>
        </authorList>
    </citation>
    <scope>NUCLEOTIDE SEQUENCE [LARGE SCALE GENOMIC DNA]</scope>
    <source>
        <strain evidence="3">ATCC 27147 / PCC 6307</strain>
    </source>
</reference>
<dbReference type="SUPFAM" id="SSF48173">
    <property type="entry name" value="Cryptochrome/photolyase FAD-binding domain"/>
    <property type="match status" value="1"/>
</dbReference>
<dbReference type="PANTHER" id="PTHR38657:SF1">
    <property type="entry name" value="SLR1343 PROTEIN"/>
    <property type="match status" value="1"/>
</dbReference>
<dbReference type="InterPro" id="IPR007357">
    <property type="entry name" value="PhrB-like"/>
</dbReference>